<dbReference type="Proteomes" id="UP000275078">
    <property type="component" value="Unassembled WGS sequence"/>
</dbReference>
<organism evidence="1 2">
    <name type="scientific">Ascobolus immersus RN42</name>
    <dbReference type="NCBI Taxonomy" id="1160509"/>
    <lineage>
        <taxon>Eukaryota</taxon>
        <taxon>Fungi</taxon>
        <taxon>Dikarya</taxon>
        <taxon>Ascomycota</taxon>
        <taxon>Pezizomycotina</taxon>
        <taxon>Pezizomycetes</taxon>
        <taxon>Pezizales</taxon>
        <taxon>Ascobolaceae</taxon>
        <taxon>Ascobolus</taxon>
    </lineage>
</organism>
<gene>
    <name evidence="1" type="ORF">BJ508DRAFT_333045</name>
</gene>
<accession>A0A3N4HQZ9</accession>
<dbReference type="AlphaFoldDB" id="A0A3N4HQZ9"/>
<sequence>MKRVEFELGLALIHLSVHSERIKGLRENRRERFPHSTADAWKEKNPTLPFRSFDRRWAMENGLVNGTLAKLVLLVVSLLRVKIEQSLSDCMANGTNDGWEIGNHEIAVEVLVLLLMDADKWQDLLAFLLTLRSESIEERIWRHLGAEDATVGETLTSSPLALQVQLVGTILRLWKRSLMDRKTLEERDSGDRIDRFSNGLVPLLSDFNRICEDCFGTMIFMMKVRSESIEARIWRHLYSTEENLGWPIGDEQLYPIESARRTESPSLSPLVSRWLGSFPAPGHLITLTIARLSFPQHSMQSMKPPSPRVDALTLLTRLDHRLQELLSSDSLRRHPALAYLSLQVDADIASAHNPGRRRLRRAAEAPRKCQHLNAAIKHLEDGRIIPHCRFPTDVYGTRLQALPDFIERSKKGLVREKLMNLIVNWLLLWRRDIGIAISLLQSWEKEEPGTDDSKPEESEDFFESARISRLRKMVAEDSSRRAALVAFLFEVRSESVEERIWRHVHAE</sequence>
<evidence type="ECO:0000313" key="2">
    <source>
        <dbReference type="Proteomes" id="UP000275078"/>
    </source>
</evidence>
<reference evidence="1 2" key="1">
    <citation type="journal article" date="2018" name="Nat. Ecol. Evol.">
        <title>Pezizomycetes genomes reveal the molecular basis of ectomycorrhizal truffle lifestyle.</title>
        <authorList>
            <person name="Murat C."/>
            <person name="Payen T."/>
            <person name="Noel B."/>
            <person name="Kuo A."/>
            <person name="Morin E."/>
            <person name="Chen J."/>
            <person name="Kohler A."/>
            <person name="Krizsan K."/>
            <person name="Balestrini R."/>
            <person name="Da Silva C."/>
            <person name="Montanini B."/>
            <person name="Hainaut M."/>
            <person name="Levati E."/>
            <person name="Barry K.W."/>
            <person name="Belfiori B."/>
            <person name="Cichocki N."/>
            <person name="Clum A."/>
            <person name="Dockter R.B."/>
            <person name="Fauchery L."/>
            <person name="Guy J."/>
            <person name="Iotti M."/>
            <person name="Le Tacon F."/>
            <person name="Lindquist E.A."/>
            <person name="Lipzen A."/>
            <person name="Malagnac F."/>
            <person name="Mello A."/>
            <person name="Molinier V."/>
            <person name="Miyauchi S."/>
            <person name="Poulain J."/>
            <person name="Riccioni C."/>
            <person name="Rubini A."/>
            <person name="Sitrit Y."/>
            <person name="Splivallo R."/>
            <person name="Traeger S."/>
            <person name="Wang M."/>
            <person name="Zifcakova L."/>
            <person name="Wipf D."/>
            <person name="Zambonelli A."/>
            <person name="Paolocci F."/>
            <person name="Nowrousian M."/>
            <person name="Ottonello S."/>
            <person name="Baldrian P."/>
            <person name="Spatafora J.W."/>
            <person name="Henrissat B."/>
            <person name="Nagy L.G."/>
            <person name="Aury J.M."/>
            <person name="Wincker P."/>
            <person name="Grigoriev I.V."/>
            <person name="Bonfante P."/>
            <person name="Martin F.M."/>
        </authorList>
    </citation>
    <scope>NUCLEOTIDE SEQUENCE [LARGE SCALE GENOMIC DNA]</scope>
    <source>
        <strain evidence="1 2">RN42</strain>
    </source>
</reference>
<evidence type="ECO:0000313" key="1">
    <source>
        <dbReference type="EMBL" id="RPA74481.1"/>
    </source>
</evidence>
<name>A0A3N4HQZ9_ASCIM</name>
<dbReference type="EMBL" id="ML119789">
    <property type="protein sequence ID" value="RPA74481.1"/>
    <property type="molecule type" value="Genomic_DNA"/>
</dbReference>
<keyword evidence="2" id="KW-1185">Reference proteome</keyword>
<proteinExistence type="predicted"/>
<protein>
    <submittedName>
        <fullName evidence="1">Uncharacterized protein</fullName>
    </submittedName>
</protein>